<feature type="compositionally biased region" description="Basic and acidic residues" evidence="1">
    <location>
        <begin position="254"/>
        <end position="266"/>
    </location>
</feature>
<evidence type="ECO:0000256" key="1">
    <source>
        <dbReference type="SAM" id="MobiDB-lite"/>
    </source>
</evidence>
<dbReference type="RefSeq" id="XP_004262099.1">
    <property type="nucleotide sequence ID" value="XM_004262051.1"/>
</dbReference>
<protein>
    <submittedName>
        <fullName evidence="2">Uncharacterized protein</fullName>
    </submittedName>
</protein>
<dbReference type="GeneID" id="14894317"/>
<evidence type="ECO:0000313" key="2">
    <source>
        <dbReference type="EMBL" id="ELP95328.1"/>
    </source>
</evidence>
<reference evidence="2 3" key="1">
    <citation type="submission" date="2012-10" db="EMBL/GenBank/DDBJ databases">
        <authorList>
            <person name="Zafar N."/>
            <person name="Inman J."/>
            <person name="Hall N."/>
            <person name="Lorenzi H."/>
            <person name="Caler E."/>
        </authorList>
    </citation>
    <scope>NUCLEOTIDE SEQUENCE [LARGE SCALE GENOMIC DNA]</scope>
    <source>
        <strain evidence="2 3">IP1</strain>
    </source>
</reference>
<sequence>MFSVFLFITVSLAAYPVDLQYPVPFWHVFVGIDTHFGTSFNYEVDVPNNIGNKCYTITTGVSVKIENTRLSIFDNSNCNGYRKTYMDANKYYKQCGICNGFGIAGSSYLAYMVIPLDNPIMGKYVVDTTEANCPAGNYIPSYILSTQKELSFSYILGGVNDVYNFGFRINQTDKNHITGEWLDKLPTDSTAKVLFSKENKKCTLVKNHWVKIELDTYDVDNCEIVTKPGQCYKTRAAVDPVEPSKPVEPSQPETPEKPLEPEKPVEPSKPIDPLVTST</sequence>
<accession>L7FNT5</accession>
<dbReference type="VEuPathDB" id="AmoebaDB:EIN_217930"/>
<proteinExistence type="predicted"/>
<keyword evidence="3" id="KW-1185">Reference proteome</keyword>
<dbReference type="EMBL" id="KB206139">
    <property type="protein sequence ID" value="ELP95328.1"/>
    <property type="molecule type" value="Genomic_DNA"/>
</dbReference>
<dbReference type="AlphaFoldDB" id="L7FNT5"/>
<dbReference type="KEGG" id="eiv:EIN_217930"/>
<gene>
    <name evidence="2" type="ORF">EIN_217930</name>
</gene>
<feature type="region of interest" description="Disordered" evidence="1">
    <location>
        <begin position="235"/>
        <end position="278"/>
    </location>
</feature>
<name>L7FNT5_ENTIV</name>
<evidence type="ECO:0000313" key="3">
    <source>
        <dbReference type="Proteomes" id="UP000014680"/>
    </source>
</evidence>
<organism evidence="2 3">
    <name type="scientific">Entamoeba invadens IP1</name>
    <dbReference type="NCBI Taxonomy" id="370355"/>
    <lineage>
        <taxon>Eukaryota</taxon>
        <taxon>Amoebozoa</taxon>
        <taxon>Evosea</taxon>
        <taxon>Archamoebae</taxon>
        <taxon>Mastigamoebida</taxon>
        <taxon>Entamoebidae</taxon>
        <taxon>Entamoeba</taxon>
    </lineage>
</organism>
<dbReference type="Proteomes" id="UP000014680">
    <property type="component" value="Unassembled WGS sequence"/>
</dbReference>